<reference evidence="3 4" key="1">
    <citation type="submission" date="2024-06" db="EMBL/GenBank/DDBJ databases">
        <authorList>
            <person name="Chen R.Y."/>
        </authorList>
    </citation>
    <scope>NUCLEOTIDE SEQUENCE [LARGE SCALE GENOMIC DNA]</scope>
    <source>
        <strain evidence="3 4">D2</strain>
    </source>
</reference>
<comment type="caution">
    <text evidence="3">The sequence shown here is derived from an EMBL/GenBank/DDBJ whole genome shotgun (WGS) entry which is preliminary data.</text>
</comment>
<evidence type="ECO:0000256" key="1">
    <source>
        <dbReference type="SAM" id="Phobius"/>
    </source>
</evidence>
<name>A0ABV1RDY7_9ALTE</name>
<dbReference type="RefSeq" id="WP_350400831.1">
    <property type="nucleotide sequence ID" value="NZ_JBELOE010000083.1"/>
</dbReference>
<keyword evidence="1" id="KW-1133">Transmembrane helix</keyword>
<feature type="transmembrane region" description="Helical" evidence="1">
    <location>
        <begin position="207"/>
        <end position="228"/>
    </location>
</feature>
<dbReference type="EMBL" id="JBELOE010000083">
    <property type="protein sequence ID" value="MER2491117.1"/>
    <property type="molecule type" value="Genomic_DNA"/>
</dbReference>
<keyword evidence="2" id="KW-0732">Signal</keyword>
<evidence type="ECO:0000313" key="3">
    <source>
        <dbReference type="EMBL" id="MER2491117.1"/>
    </source>
</evidence>
<proteinExistence type="predicted"/>
<keyword evidence="1" id="KW-0812">Transmembrane</keyword>
<feature type="chain" id="PRO_5045374751" evidence="2">
    <location>
        <begin position="22"/>
        <end position="271"/>
    </location>
</feature>
<gene>
    <name evidence="3" type="ORF">ABS311_04400</name>
</gene>
<keyword evidence="4" id="KW-1185">Reference proteome</keyword>
<protein>
    <submittedName>
        <fullName evidence="3">Uncharacterized protein</fullName>
    </submittedName>
</protein>
<organism evidence="3 4">
    <name type="scientific">Catenovulum sediminis</name>
    <dbReference type="NCBI Taxonomy" id="1740262"/>
    <lineage>
        <taxon>Bacteria</taxon>
        <taxon>Pseudomonadati</taxon>
        <taxon>Pseudomonadota</taxon>
        <taxon>Gammaproteobacteria</taxon>
        <taxon>Alteromonadales</taxon>
        <taxon>Alteromonadaceae</taxon>
        <taxon>Catenovulum</taxon>
    </lineage>
</organism>
<keyword evidence="1" id="KW-0472">Membrane</keyword>
<evidence type="ECO:0000256" key="2">
    <source>
        <dbReference type="SAM" id="SignalP"/>
    </source>
</evidence>
<evidence type="ECO:0000313" key="4">
    <source>
        <dbReference type="Proteomes" id="UP001467690"/>
    </source>
</evidence>
<feature type="transmembrane region" description="Helical" evidence="1">
    <location>
        <begin position="155"/>
        <end position="175"/>
    </location>
</feature>
<accession>A0ABV1RDY7</accession>
<feature type="signal peptide" evidence="2">
    <location>
        <begin position="1"/>
        <end position="21"/>
    </location>
</feature>
<sequence>MSVYKLFFISLTIFVLSFCSAQYMESEDAAVVMQKSKNFANTESAYPFEVPHDGQMMRFEFRGRMPMNTWKSFDMEIYSASGEYLFSYQDELWSESGVDSDGKWTERKQHAYFDIRFPKKGQYILYLSDSAASNRSTAKTQYSFRVVPIKGDRSWFSHLYYIFGAIALVCLVVIFNKMENAGKNSGAFIQPKSNHRLSKKSANSSKVYWYIFAGSLAWFGVVYCLAVSHDDSDINYIHYAHRHYNMHVDRSIRQQSLSGANFRAGSSKGGK</sequence>
<dbReference type="Proteomes" id="UP001467690">
    <property type="component" value="Unassembled WGS sequence"/>
</dbReference>